<feature type="compositionally biased region" description="Polar residues" evidence="1">
    <location>
        <begin position="216"/>
        <end position="242"/>
    </location>
</feature>
<dbReference type="EMBL" id="HF935201">
    <property type="protein sequence ID" value="CCX04387.1"/>
    <property type="molecule type" value="Genomic_DNA"/>
</dbReference>
<reference evidence="2 3" key="1">
    <citation type="journal article" date="2013" name="PLoS Genet.">
        <title>The genome and development-dependent transcriptomes of Pyronema confluens: a window into fungal evolution.</title>
        <authorList>
            <person name="Traeger S."/>
            <person name="Altegoer F."/>
            <person name="Freitag M."/>
            <person name="Gabaldon T."/>
            <person name="Kempken F."/>
            <person name="Kumar A."/>
            <person name="Marcet-Houben M."/>
            <person name="Poggeler S."/>
            <person name="Stajich J.E."/>
            <person name="Nowrousian M."/>
        </authorList>
    </citation>
    <scope>NUCLEOTIDE SEQUENCE [LARGE SCALE GENOMIC DNA]</scope>
    <source>
        <strain evidence="3">CBS 100304</strain>
        <tissue evidence="2">Vegetative mycelium</tissue>
    </source>
</reference>
<gene>
    <name evidence="2" type="ORF">PCON_01990</name>
</gene>
<sequence>MISPTSLEHSKERLSLGTSLQSNSNYNQLNHNFFGHRLIGQYDHHIPDGSYTNNTGSEGCPMMRANSGMVDLHAVDRRDAGAMLNPVFAPMLAPLISNGSDGNNQASETFETSDRKLAADASGFIQQLFNPTPALESSSHPTHRRPLTPTQEALHIQLQNIGLVSKNIMPTDYLEAAQRYLYETTRQNFPSRKITAYPTFTPMGSPDKFSEPGLSDASSDSNEQQTEPTTPDGTTNLQAYPNTSSYMLPLGPNIADHTKGNQAMGAAIQPSHNNTMFPRNGPIKSTGQIDPYIPAVVENDPPKSGVGIQPGGCWSAKYQRSNNKHPIVDYGVIYNMPKTTPGVPYVNMQAAESFGVPDNCSNHNCNSADCFHNQLRIQNEHLTGKMQHYESLLRSSKEKLEYACSQALTNITIREAEIAKLRLQLRQQGLRPCSEPEGSEDLFFEKELSMLFRMLCCWGKRFYKFPTGELHSLPQNLHNFITEICEDKSNESYLMATHQTKYLVVVAMASRWMVEKILNPQFLDMAVGLAKAAVSRQENGPYRGRGDIIRDREYETRLFDVIQETAGKRAVAFIDIIHPLMSRPTDKSHREQTQKQFVQVAQHAARIVLDAARRESSLCFRFPRLGDRFMSSSMKDVTGDTLGLDVAPKASTSIWRELHGDHVRLSVLPYVTACVATDGKSGCTINAYKANVLLC</sequence>
<organism evidence="2 3">
    <name type="scientific">Pyronema omphalodes (strain CBS 100304)</name>
    <name type="common">Pyronema confluens</name>
    <dbReference type="NCBI Taxonomy" id="1076935"/>
    <lineage>
        <taxon>Eukaryota</taxon>
        <taxon>Fungi</taxon>
        <taxon>Dikarya</taxon>
        <taxon>Ascomycota</taxon>
        <taxon>Pezizomycotina</taxon>
        <taxon>Pezizomycetes</taxon>
        <taxon>Pezizales</taxon>
        <taxon>Pyronemataceae</taxon>
        <taxon>Pyronema</taxon>
    </lineage>
</organism>
<name>U4KU31_PYROM</name>
<evidence type="ECO:0000313" key="3">
    <source>
        <dbReference type="Proteomes" id="UP000018144"/>
    </source>
</evidence>
<protein>
    <submittedName>
        <fullName evidence="2">Uncharacterized protein</fullName>
    </submittedName>
</protein>
<keyword evidence="3" id="KW-1185">Reference proteome</keyword>
<dbReference type="OrthoDB" id="5356555at2759"/>
<accession>U4KU31</accession>
<dbReference type="AlphaFoldDB" id="U4KU31"/>
<dbReference type="Proteomes" id="UP000018144">
    <property type="component" value="Unassembled WGS sequence"/>
</dbReference>
<feature type="region of interest" description="Disordered" evidence="1">
    <location>
        <begin position="199"/>
        <end position="242"/>
    </location>
</feature>
<evidence type="ECO:0000313" key="2">
    <source>
        <dbReference type="EMBL" id="CCX04387.1"/>
    </source>
</evidence>
<evidence type="ECO:0000256" key="1">
    <source>
        <dbReference type="SAM" id="MobiDB-lite"/>
    </source>
</evidence>
<proteinExistence type="predicted"/>